<dbReference type="VEuPathDB" id="MicrosporidiaDB:EDEG_00858"/>
<accession>J9DUY6</accession>
<dbReference type="EMBL" id="AFBI03000010">
    <property type="protein sequence ID" value="EJW05077.1"/>
    <property type="molecule type" value="Genomic_DNA"/>
</dbReference>
<dbReference type="AlphaFoldDB" id="J9DUY6"/>
<keyword evidence="2" id="KW-1185">Reference proteome</keyword>
<dbReference type="HOGENOM" id="CLU_2306063_0_0_1"/>
<evidence type="ECO:0000313" key="1">
    <source>
        <dbReference type="EMBL" id="EJW05077.1"/>
    </source>
</evidence>
<dbReference type="Proteomes" id="UP000003163">
    <property type="component" value="Unassembled WGS sequence"/>
</dbReference>
<evidence type="ECO:0000313" key="2">
    <source>
        <dbReference type="Proteomes" id="UP000003163"/>
    </source>
</evidence>
<proteinExistence type="predicted"/>
<dbReference type="InParanoid" id="J9DUY6"/>
<reference evidence="1 2" key="1">
    <citation type="submission" date="2011-08" db="EMBL/GenBank/DDBJ databases">
        <authorList>
            <person name="Liu Z.J."/>
            <person name="Shi F.L."/>
            <person name="Lu J.Q."/>
            <person name="Li M."/>
            <person name="Wang Z.L."/>
        </authorList>
    </citation>
    <scope>NUCLEOTIDE SEQUENCE [LARGE SCALE GENOMIC DNA]</scope>
    <source>
        <strain evidence="1 2">USNM 41457</strain>
    </source>
</reference>
<comment type="caution">
    <text evidence="1">The sequence shown here is derived from an EMBL/GenBank/DDBJ whole genome shotgun (WGS) entry which is preliminary data.</text>
</comment>
<organism evidence="1 2">
    <name type="scientific">Edhazardia aedis (strain USNM 41457)</name>
    <name type="common">Microsporidian parasite</name>
    <dbReference type="NCBI Taxonomy" id="1003232"/>
    <lineage>
        <taxon>Eukaryota</taxon>
        <taxon>Fungi</taxon>
        <taxon>Fungi incertae sedis</taxon>
        <taxon>Microsporidia</taxon>
        <taxon>Edhazardia</taxon>
    </lineage>
</organism>
<name>J9DUY6_EDHAE</name>
<sequence>MGLKFNKNKKNNPNNPFIFTKFNSPKRNHGYIYLRYQDSPQWPSTERRYLPNRPGTLPNLKICGQTDGYRHIISRSEEVSLFNTYIKYGIGHRTYDTFLCIFNSF</sequence>
<protein>
    <submittedName>
        <fullName evidence="1">Uncharacterized protein</fullName>
    </submittedName>
</protein>
<reference evidence="2" key="2">
    <citation type="submission" date="2015-07" db="EMBL/GenBank/DDBJ databases">
        <title>Contrasting host-pathogen interactions and genome evolution in two generalist and specialist microsporidian pathogens of mosquitoes.</title>
        <authorList>
            <consortium name="The Broad Institute Genomics Platform"/>
            <consortium name="The Broad Institute Genome Sequencing Center for Infectious Disease"/>
            <person name="Cuomo C.A."/>
            <person name="Sanscrainte N.D."/>
            <person name="Goldberg J.M."/>
            <person name="Heiman D."/>
            <person name="Young S."/>
            <person name="Zeng Q."/>
            <person name="Becnel J.J."/>
            <person name="Birren B.W."/>
        </authorList>
    </citation>
    <scope>NUCLEOTIDE SEQUENCE [LARGE SCALE GENOMIC DNA]</scope>
    <source>
        <strain evidence="2">USNM 41457</strain>
    </source>
</reference>
<gene>
    <name evidence="1" type="ORF">EDEG_00858</name>
</gene>